<protein>
    <submittedName>
        <fullName evidence="4">Type I pullulanase</fullName>
        <ecNumber evidence="4">3.2.1.41</ecNumber>
    </submittedName>
</protein>
<proteinExistence type="inferred from homology"/>
<dbReference type="SMART" id="SM00642">
    <property type="entry name" value="Aamy"/>
    <property type="match status" value="1"/>
</dbReference>
<keyword evidence="2" id="KW-0472">Membrane</keyword>
<accession>A0ABT6R2H4</accession>
<dbReference type="InterPro" id="IPR017853">
    <property type="entry name" value="GH"/>
</dbReference>
<keyword evidence="4" id="KW-0378">Hydrolase</keyword>
<evidence type="ECO:0000256" key="2">
    <source>
        <dbReference type="SAM" id="Phobius"/>
    </source>
</evidence>
<sequence length="670" mass="75824">MALKQTADMLTLTPEELDERYAYRGTDLGATFDETMIRVRLWAPTAERVAIRLYRTLRARKVEEIELTPDTKGTFVVELDRAVYEGYFYTFQASINGQKIEAVDPYAKAVGTNGKRGALINPSTIQPDRWIEERPLFHSSQDAVIYELHVRDATSHPASGVIERGTFRGLTEAGTRTPTGGLTGLDYLADLGVTHVQLLPIYDFGSVNESVTNDPDNYNWGYDPVNYFAPEGSYASNADDPTVRIRELKALIQALHDRGIRVVMDVVFNHVYDAETAPLGQFVPGYFYRHEADGTLSNGSFCGNDTASERFMMRKFILDCVTYWAKEYHLDGFRFDLMGLHDVETMNQVRHALDRIDPSILIIGEGWDLDTPLAPEQKANYFNAPQMPGIAHFNNGLRDGIKGDVQTPTDRGFISGAFERTSEVKRGIAGNVSSQGFAEEPNQVVSYVEAHDDLTIWDKLLISRPEDTDEIRRKRQMLANAIILTGQGIPFLHAGQEFFRTKNGIRDSFNSGEVVNRLDYERADQFRYSVEYVKGLIAMRRQYPMFRLENTAMIRKHLRFLEEGEGIIAYELKRTYEGYVERQRVYHNATEQDVTITLPSGEFEVLVEEGTVKIHAPRLHEEKEIVVKALTTTVIAERKSDYKKYAVAGGAALTVLGLLYAASKRRKKQN</sequence>
<dbReference type="EC" id="3.2.1.41" evidence="4"/>
<keyword evidence="4" id="KW-0326">Glycosidase</keyword>
<evidence type="ECO:0000259" key="3">
    <source>
        <dbReference type="SMART" id="SM00642"/>
    </source>
</evidence>
<feature type="transmembrane region" description="Helical" evidence="2">
    <location>
        <begin position="645"/>
        <end position="662"/>
    </location>
</feature>
<dbReference type="Proteomes" id="UP001243286">
    <property type="component" value="Unassembled WGS sequence"/>
</dbReference>
<dbReference type="Gene3D" id="2.60.40.1180">
    <property type="entry name" value="Golgi alpha-mannosidase II"/>
    <property type="match status" value="1"/>
</dbReference>
<dbReference type="Pfam" id="PF00128">
    <property type="entry name" value="Alpha-amylase"/>
    <property type="match status" value="1"/>
</dbReference>
<comment type="similarity">
    <text evidence="1">Belongs to the glycosyl hydrolase 13 family.</text>
</comment>
<evidence type="ECO:0000256" key="1">
    <source>
        <dbReference type="ARBA" id="ARBA00008061"/>
    </source>
</evidence>
<organism evidence="4 5">
    <name type="scientific">Exiguobacterium antarcticum</name>
    <dbReference type="NCBI Taxonomy" id="132920"/>
    <lineage>
        <taxon>Bacteria</taxon>
        <taxon>Bacillati</taxon>
        <taxon>Bacillota</taxon>
        <taxon>Bacilli</taxon>
        <taxon>Bacillales</taxon>
        <taxon>Bacillales Family XII. Incertae Sedis</taxon>
        <taxon>Exiguobacterium</taxon>
    </lineage>
</organism>
<dbReference type="SUPFAM" id="SSF51445">
    <property type="entry name" value="(Trans)glycosidases"/>
    <property type="match status" value="1"/>
</dbReference>
<dbReference type="InterPro" id="IPR013780">
    <property type="entry name" value="Glyco_hydro_b"/>
</dbReference>
<dbReference type="RefSeq" id="WP_282356197.1">
    <property type="nucleotide sequence ID" value="NZ_JASBQV010000011.1"/>
</dbReference>
<dbReference type="InterPro" id="IPR006047">
    <property type="entry name" value="GH13_cat_dom"/>
</dbReference>
<keyword evidence="2" id="KW-0812">Transmembrane</keyword>
<dbReference type="GO" id="GO:0051060">
    <property type="term" value="F:pullulanase activity"/>
    <property type="evidence" value="ECO:0007669"/>
    <property type="project" value="UniProtKB-EC"/>
</dbReference>
<evidence type="ECO:0000313" key="4">
    <source>
        <dbReference type="EMBL" id="MDI3235048.1"/>
    </source>
</evidence>
<comment type="caution">
    <text evidence="4">The sequence shown here is derived from an EMBL/GenBank/DDBJ whole genome shotgun (WGS) entry which is preliminary data.</text>
</comment>
<dbReference type="InterPro" id="IPR049117">
    <property type="entry name" value="pulA_all-beta"/>
</dbReference>
<dbReference type="InterPro" id="IPR011840">
    <property type="entry name" value="PulA_typeI"/>
</dbReference>
<name>A0ABT6R2H4_9BACL</name>
<feature type="domain" description="Glycosyl hydrolase family 13 catalytic" evidence="3">
    <location>
        <begin position="154"/>
        <end position="522"/>
    </location>
</feature>
<dbReference type="Gene3D" id="3.20.20.80">
    <property type="entry name" value="Glycosidases"/>
    <property type="match status" value="1"/>
</dbReference>
<dbReference type="Gene3D" id="2.60.40.10">
    <property type="entry name" value="Immunoglobulins"/>
    <property type="match status" value="1"/>
</dbReference>
<dbReference type="InterPro" id="IPR014756">
    <property type="entry name" value="Ig_E-set"/>
</dbReference>
<dbReference type="SUPFAM" id="SSF81296">
    <property type="entry name" value="E set domains"/>
    <property type="match status" value="1"/>
</dbReference>
<dbReference type="CDD" id="cd11341">
    <property type="entry name" value="AmyAc_Pullulanase_LD-like"/>
    <property type="match status" value="1"/>
</dbReference>
<keyword evidence="2" id="KW-1133">Transmembrane helix</keyword>
<evidence type="ECO:0000313" key="5">
    <source>
        <dbReference type="Proteomes" id="UP001243286"/>
    </source>
</evidence>
<dbReference type="PANTHER" id="PTHR43002">
    <property type="entry name" value="GLYCOGEN DEBRANCHING ENZYME"/>
    <property type="match status" value="1"/>
</dbReference>
<dbReference type="Pfam" id="PF02922">
    <property type="entry name" value="CBM_48"/>
    <property type="match status" value="1"/>
</dbReference>
<dbReference type="InterPro" id="IPR004193">
    <property type="entry name" value="Glyco_hydro_13_N"/>
</dbReference>
<reference evidence="4 5" key="1">
    <citation type="submission" date="2023-04" db="EMBL/GenBank/DDBJ databases">
        <title>Antarctic isolates genomes.</title>
        <authorList>
            <person name="Dimov S.G."/>
        </authorList>
    </citation>
    <scope>NUCLEOTIDE SEQUENCE [LARGE SCALE GENOMIC DNA]</scope>
    <source>
        <strain evidence="4 5">AL19</strain>
    </source>
</reference>
<dbReference type="NCBIfam" id="TIGR02104">
    <property type="entry name" value="pulA_typeI"/>
    <property type="match status" value="1"/>
</dbReference>
<dbReference type="EMBL" id="JASBQV010000011">
    <property type="protein sequence ID" value="MDI3235048.1"/>
    <property type="molecule type" value="Genomic_DNA"/>
</dbReference>
<keyword evidence="5" id="KW-1185">Reference proteome</keyword>
<dbReference type="InterPro" id="IPR013783">
    <property type="entry name" value="Ig-like_fold"/>
</dbReference>
<dbReference type="CDD" id="cd02860">
    <property type="entry name" value="E_set_Pullulanase"/>
    <property type="match status" value="1"/>
</dbReference>
<gene>
    <name evidence="4" type="primary">pulA</name>
    <name evidence="4" type="ORF">QK289_08530</name>
</gene>
<dbReference type="Pfam" id="PF21653">
    <property type="entry name" value="pulA_all-beta"/>
    <property type="match status" value="1"/>
</dbReference>